<proteinExistence type="inferred from homology"/>
<dbReference type="InterPro" id="IPR031316">
    <property type="entry name" value="FlgM_C"/>
</dbReference>
<evidence type="ECO:0000256" key="2">
    <source>
        <dbReference type="ARBA" id="ARBA00017823"/>
    </source>
</evidence>
<reference evidence="11 12" key="1">
    <citation type="submission" date="2018-02" db="EMBL/GenBank/DDBJ databases">
        <title>Genome sequencing of Solimonas sp. HR-BB.</title>
        <authorList>
            <person name="Lee Y."/>
            <person name="Jeon C.O."/>
        </authorList>
    </citation>
    <scope>NUCLEOTIDE SEQUENCE [LARGE SCALE GENOMIC DNA]</scope>
    <source>
        <strain evidence="11 12">HR-BB</strain>
    </source>
</reference>
<keyword evidence="5" id="KW-0805">Transcription regulation</keyword>
<keyword evidence="3" id="KW-0678">Repressor</keyword>
<organism evidence="11 12">
    <name type="scientific">Solimonas fluminis</name>
    <dbReference type="NCBI Taxonomy" id="2086571"/>
    <lineage>
        <taxon>Bacteria</taxon>
        <taxon>Pseudomonadati</taxon>
        <taxon>Pseudomonadota</taxon>
        <taxon>Gammaproteobacteria</taxon>
        <taxon>Nevskiales</taxon>
        <taxon>Nevskiaceae</taxon>
        <taxon>Solimonas</taxon>
    </lineage>
</organism>
<keyword evidence="11" id="KW-0969">Cilium</keyword>
<evidence type="ECO:0000256" key="8">
    <source>
        <dbReference type="ARBA" id="ARBA00030117"/>
    </source>
</evidence>
<dbReference type="RefSeq" id="WP_104229706.1">
    <property type="nucleotide sequence ID" value="NZ_PSNW01000003.1"/>
</dbReference>
<protein>
    <recommendedName>
        <fullName evidence="2">Negative regulator of flagellin synthesis</fullName>
    </recommendedName>
    <alternativeName>
        <fullName evidence="8">Anti-sigma-28 factor</fullName>
    </alternativeName>
</protein>
<comment type="similarity">
    <text evidence="1">Belongs to the FlgM family.</text>
</comment>
<dbReference type="Pfam" id="PF04316">
    <property type="entry name" value="FlgM"/>
    <property type="match status" value="1"/>
</dbReference>
<keyword evidence="11" id="KW-0282">Flagellum</keyword>
<dbReference type="EMBL" id="PSNW01000003">
    <property type="protein sequence ID" value="PPE74548.1"/>
    <property type="molecule type" value="Genomic_DNA"/>
</dbReference>
<evidence type="ECO:0000256" key="9">
    <source>
        <dbReference type="SAM" id="MobiDB-lite"/>
    </source>
</evidence>
<gene>
    <name evidence="11" type="primary">flgM</name>
    <name evidence="11" type="ORF">C3942_07225</name>
</gene>
<keyword evidence="12" id="KW-1185">Reference proteome</keyword>
<dbReference type="SUPFAM" id="SSF101498">
    <property type="entry name" value="Anti-sigma factor FlgM"/>
    <property type="match status" value="1"/>
</dbReference>
<feature type="region of interest" description="Disordered" evidence="9">
    <location>
        <begin position="1"/>
        <end position="41"/>
    </location>
</feature>
<sequence>MSSKIDNTYGPQGPAAAARARQAQAVQPNASPGKPAAAVTPGESVKLTGEAQMLAQAGKAASEAPDVDMKKVSELRDKVRDGRYQVNAERVASKLTRFEWELASR</sequence>
<evidence type="ECO:0000313" key="11">
    <source>
        <dbReference type="EMBL" id="PPE74548.1"/>
    </source>
</evidence>
<evidence type="ECO:0000256" key="1">
    <source>
        <dbReference type="ARBA" id="ARBA00005322"/>
    </source>
</evidence>
<feature type="compositionally biased region" description="Low complexity" evidence="9">
    <location>
        <begin position="15"/>
        <end position="25"/>
    </location>
</feature>
<dbReference type="NCBIfam" id="TIGR03824">
    <property type="entry name" value="FlgM_jcvi"/>
    <property type="match status" value="1"/>
</dbReference>
<evidence type="ECO:0000256" key="6">
    <source>
        <dbReference type="ARBA" id="ARBA00023163"/>
    </source>
</evidence>
<feature type="domain" description="Anti-sigma-28 factor FlgM C-terminal" evidence="10">
    <location>
        <begin position="44"/>
        <end position="96"/>
    </location>
</feature>
<evidence type="ECO:0000256" key="4">
    <source>
        <dbReference type="ARBA" id="ARBA00022795"/>
    </source>
</evidence>
<comment type="function">
    <text evidence="7">Responsible for the coupling of flagellin expression to flagellar assembly by preventing expression of the flagellin genes when a component of the middle class of proteins is defective. It negatively regulates flagellar genes by inhibiting the activity of FliA by directly binding to FliA.</text>
</comment>
<evidence type="ECO:0000259" key="10">
    <source>
        <dbReference type="Pfam" id="PF04316"/>
    </source>
</evidence>
<dbReference type="GO" id="GO:0045892">
    <property type="term" value="P:negative regulation of DNA-templated transcription"/>
    <property type="evidence" value="ECO:0007669"/>
    <property type="project" value="InterPro"/>
</dbReference>
<evidence type="ECO:0000256" key="7">
    <source>
        <dbReference type="ARBA" id="ARBA00024739"/>
    </source>
</evidence>
<accession>A0A2S5TIB3</accession>
<keyword evidence="6" id="KW-0804">Transcription</keyword>
<evidence type="ECO:0000313" key="12">
    <source>
        <dbReference type="Proteomes" id="UP000238220"/>
    </source>
</evidence>
<keyword evidence="4" id="KW-1005">Bacterial flagellum biogenesis</keyword>
<dbReference type="InterPro" id="IPR007412">
    <property type="entry name" value="FlgM"/>
</dbReference>
<evidence type="ECO:0000256" key="3">
    <source>
        <dbReference type="ARBA" id="ARBA00022491"/>
    </source>
</evidence>
<dbReference type="AlphaFoldDB" id="A0A2S5TIB3"/>
<dbReference type="OrthoDB" id="7063735at2"/>
<dbReference type="InterPro" id="IPR035890">
    <property type="entry name" value="Anti-sigma-28_factor_FlgM_sf"/>
</dbReference>
<feature type="compositionally biased region" description="Polar residues" evidence="9">
    <location>
        <begin position="1"/>
        <end position="10"/>
    </location>
</feature>
<dbReference type="Proteomes" id="UP000238220">
    <property type="component" value="Unassembled WGS sequence"/>
</dbReference>
<dbReference type="GO" id="GO:0044781">
    <property type="term" value="P:bacterial-type flagellum organization"/>
    <property type="evidence" value="ECO:0007669"/>
    <property type="project" value="UniProtKB-KW"/>
</dbReference>
<evidence type="ECO:0000256" key="5">
    <source>
        <dbReference type="ARBA" id="ARBA00023015"/>
    </source>
</evidence>
<comment type="caution">
    <text evidence="11">The sequence shown here is derived from an EMBL/GenBank/DDBJ whole genome shotgun (WGS) entry which is preliminary data.</text>
</comment>
<name>A0A2S5TIB3_9GAMM</name>
<keyword evidence="11" id="KW-0966">Cell projection</keyword>